<dbReference type="GO" id="GO:0004519">
    <property type="term" value="F:endonuclease activity"/>
    <property type="evidence" value="ECO:0007669"/>
    <property type="project" value="UniProtKB-KW"/>
</dbReference>
<comment type="caution">
    <text evidence="2">The sequence shown here is derived from an EMBL/GenBank/DDBJ whole genome shotgun (WGS) entry which is preliminary data.</text>
</comment>
<dbReference type="SUPFAM" id="SSF82771">
    <property type="entry name" value="GIY-YIG endonuclease"/>
    <property type="match status" value="1"/>
</dbReference>
<dbReference type="AlphaFoldDB" id="A0A1F5WD10"/>
<dbReference type="Proteomes" id="UP000178276">
    <property type="component" value="Unassembled WGS sequence"/>
</dbReference>
<keyword evidence="2" id="KW-0255">Endonuclease</keyword>
<accession>A0A1F5WD10</accession>
<keyword evidence="2" id="KW-0540">Nuclease</keyword>
<dbReference type="STRING" id="1798331.A2W57_03730"/>
<proteinExistence type="predicted"/>
<dbReference type="Gene3D" id="3.40.1440.10">
    <property type="entry name" value="GIY-YIG endonuclease"/>
    <property type="match status" value="1"/>
</dbReference>
<feature type="domain" description="GIY-YIG" evidence="1">
    <location>
        <begin position="1"/>
        <end position="77"/>
    </location>
</feature>
<protein>
    <submittedName>
        <fullName evidence="2">Endonuclease</fullName>
    </submittedName>
</protein>
<keyword evidence="2" id="KW-0378">Hydrolase</keyword>
<reference evidence="2 3" key="1">
    <citation type="journal article" date="2016" name="Nat. Commun.">
        <title>Thousands of microbial genomes shed light on interconnected biogeochemical processes in an aquifer system.</title>
        <authorList>
            <person name="Anantharaman K."/>
            <person name="Brown C.T."/>
            <person name="Hug L.A."/>
            <person name="Sharon I."/>
            <person name="Castelle C.J."/>
            <person name="Probst A.J."/>
            <person name="Thomas B.C."/>
            <person name="Singh A."/>
            <person name="Wilkins M.J."/>
            <person name="Karaoz U."/>
            <person name="Brodie E.L."/>
            <person name="Williams K.H."/>
            <person name="Hubbard S.S."/>
            <person name="Banfield J.F."/>
        </authorList>
    </citation>
    <scope>NUCLEOTIDE SEQUENCE [LARGE SCALE GENOMIC DNA]</scope>
</reference>
<dbReference type="InterPro" id="IPR035901">
    <property type="entry name" value="GIY-YIG_endonuc_sf"/>
</dbReference>
<dbReference type="InterPro" id="IPR000305">
    <property type="entry name" value="GIY-YIG_endonuc"/>
</dbReference>
<dbReference type="PROSITE" id="PS50164">
    <property type="entry name" value="GIY_YIG"/>
    <property type="match status" value="1"/>
</dbReference>
<dbReference type="Pfam" id="PF01541">
    <property type="entry name" value="GIY-YIG"/>
    <property type="match status" value="1"/>
</dbReference>
<evidence type="ECO:0000313" key="2">
    <source>
        <dbReference type="EMBL" id="OGF73568.1"/>
    </source>
</evidence>
<evidence type="ECO:0000259" key="1">
    <source>
        <dbReference type="PROSITE" id="PS50164"/>
    </source>
</evidence>
<name>A0A1F5WD10_9BACT</name>
<evidence type="ECO:0000313" key="3">
    <source>
        <dbReference type="Proteomes" id="UP000178276"/>
    </source>
</evidence>
<sequence>MYTVYAINSLTRNYIYVGLTNNLERRFKQHNEKRERTTRSYAPFELFYNKEFPNRILARSHEKYLKSGVGKEFLKSL</sequence>
<organism evidence="2 3">
    <name type="scientific">Candidatus Giovannonibacteria bacterium RIFCSPHIGHO2_02_43_16</name>
    <dbReference type="NCBI Taxonomy" id="1798331"/>
    <lineage>
        <taxon>Bacteria</taxon>
        <taxon>Candidatus Giovannoniibacteriota</taxon>
    </lineage>
</organism>
<gene>
    <name evidence="2" type="ORF">A2W57_03730</name>
</gene>
<dbReference type="EMBL" id="MFHJ01000033">
    <property type="protein sequence ID" value="OGF73568.1"/>
    <property type="molecule type" value="Genomic_DNA"/>
</dbReference>